<gene>
    <name evidence="2" type="ORF">BG015_004034</name>
</gene>
<feature type="compositionally biased region" description="Low complexity" evidence="1">
    <location>
        <begin position="950"/>
        <end position="962"/>
    </location>
</feature>
<dbReference type="Proteomes" id="UP000748756">
    <property type="component" value="Unassembled WGS sequence"/>
</dbReference>
<feature type="compositionally biased region" description="Polar residues" evidence="1">
    <location>
        <begin position="1"/>
        <end position="30"/>
    </location>
</feature>
<protein>
    <submittedName>
        <fullName evidence="2">Uncharacterized protein</fullName>
    </submittedName>
</protein>
<evidence type="ECO:0000313" key="3">
    <source>
        <dbReference type="Proteomes" id="UP000748756"/>
    </source>
</evidence>
<feature type="compositionally biased region" description="Basic residues" evidence="1">
    <location>
        <begin position="414"/>
        <end position="423"/>
    </location>
</feature>
<sequence>MSSMPRSPLHNQASPTQPIASESSEQSPLTAPSPEAVTPIYSKSVTSTASNIDTSNAAITPAASASGVLKSGKSDAGISTTVSINSGIVYETADDDDFISTDRRRRRRAKGLKTNLDAHSSENLIKPTPCPQEEKEANSSQSNPSTGSTRSSPVPDAPKAITNTTNRSTGISSVPTQSTTQSTTSIITSLSHDGHMPQKAAGSHSQHLPPSGNLLQRQDSKTRNQQQKSASQTRRKEEETELHSKAQLAPTFTSAPTPSVTTTSISLDSTPEAAFVHPLHALNSTSPIVRLKPSHKRSQSAQLPSVSPWSIPHSVAGTAGSTSGASHSNLAGGSSLSQMTLPLNLTTEHVDPYSTSSSSTTVIPVATATSPETNTLEASGPGEYDLFGPSSGWYSPFQSGLDITIESDQEKGRHGSRSVTRPRVKIDEATLQSQTRPTLGPFLPPSSFFESSPRTPRIMPFSQHYRGDSVGGFGSAAGSGSASGTGIGMGLTGNEDWSVRTRSSSIASPMTPLLESDCADPMDYFGGSRSASSSRRGSAENNLTESLLSGRARMFASSDSSFGSARLSQNSIGAGQQSVGGSGSMSQPSLLGNSPFLPPHHFSATISSRIQAAAAAAHSSASNSPVLGGQRTLELPMAIAHSMTATSGISTSSSGTGSLLSDVGFEPTTTATPLLPGLSGVAGSTSASASSPSTAFVNPWESNYPYKSSSHTMSDTFLPFGLGSSSLNSSSTNLLDQQFQSDQDRQSSLLRLMNGGSGSGGSSIDLGNIGDMDSRIVSQLQQHQRDDNESEAIRRGFLFPNLARHTGVGSSSSLPLLSADLSSRSTGGFHPFASVEMSLAAVANQPPPPMQEEPKYDFVELSIPDLSRKRGGAGLEGISSTGATGSLNGASGLSSSSSSSLTGASIFRATGGGGSSGGGAEAVERKHRGRSRSGHHKSASLGSFFPPIPSATTTISPSPSSSGAVSRSGGDHHHESPGIQSNSVAGGSGFETQQSGGRHHNH</sequence>
<feature type="compositionally biased region" description="Low complexity" evidence="1">
    <location>
        <begin position="526"/>
        <end position="536"/>
    </location>
</feature>
<feature type="compositionally biased region" description="Polar residues" evidence="1">
    <location>
        <begin position="77"/>
        <end position="86"/>
    </location>
</feature>
<feature type="compositionally biased region" description="Gly residues" evidence="1">
    <location>
        <begin position="910"/>
        <end position="920"/>
    </location>
</feature>
<name>A0A9P5V1R7_9FUNG</name>
<proteinExistence type="predicted"/>
<organism evidence="2 3">
    <name type="scientific">Linnemannia schmuckeri</name>
    <dbReference type="NCBI Taxonomy" id="64567"/>
    <lineage>
        <taxon>Eukaryota</taxon>
        <taxon>Fungi</taxon>
        <taxon>Fungi incertae sedis</taxon>
        <taxon>Mucoromycota</taxon>
        <taxon>Mortierellomycotina</taxon>
        <taxon>Mortierellomycetes</taxon>
        <taxon>Mortierellales</taxon>
        <taxon>Mortierellaceae</taxon>
        <taxon>Linnemannia</taxon>
    </lineage>
</organism>
<reference evidence="2" key="1">
    <citation type="journal article" date="2020" name="Fungal Divers.">
        <title>Resolving the Mortierellaceae phylogeny through synthesis of multi-gene phylogenetics and phylogenomics.</title>
        <authorList>
            <person name="Vandepol N."/>
            <person name="Liber J."/>
            <person name="Desiro A."/>
            <person name="Na H."/>
            <person name="Kennedy M."/>
            <person name="Barry K."/>
            <person name="Grigoriev I.V."/>
            <person name="Miller A.N."/>
            <person name="O'Donnell K."/>
            <person name="Stajich J.E."/>
            <person name="Bonito G."/>
        </authorList>
    </citation>
    <scope>NUCLEOTIDE SEQUENCE</scope>
    <source>
        <strain evidence="2">NRRL 6426</strain>
    </source>
</reference>
<evidence type="ECO:0000256" key="1">
    <source>
        <dbReference type="SAM" id="MobiDB-lite"/>
    </source>
</evidence>
<feature type="compositionally biased region" description="Low complexity" evidence="1">
    <location>
        <begin position="171"/>
        <end position="189"/>
    </location>
</feature>
<feature type="compositionally biased region" description="Low complexity" evidence="1">
    <location>
        <begin position="316"/>
        <end position="326"/>
    </location>
</feature>
<feature type="region of interest" description="Disordered" evidence="1">
    <location>
        <begin position="60"/>
        <end position="265"/>
    </location>
</feature>
<dbReference type="AlphaFoldDB" id="A0A9P5V1R7"/>
<dbReference type="OrthoDB" id="2439388at2759"/>
<feature type="compositionally biased region" description="Low complexity" evidence="1">
    <location>
        <begin position="250"/>
        <end position="264"/>
    </location>
</feature>
<feature type="compositionally biased region" description="Polar residues" evidence="1">
    <location>
        <begin position="203"/>
        <end position="232"/>
    </location>
</feature>
<feature type="compositionally biased region" description="Polar residues" evidence="1">
    <location>
        <begin position="299"/>
        <end position="308"/>
    </location>
</feature>
<evidence type="ECO:0000313" key="2">
    <source>
        <dbReference type="EMBL" id="KAF9130278.1"/>
    </source>
</evidence>
<feature type="compositionally biased region" description="Basic and acidic residues" evidence="1">
    <location>
        <begin position="234"/>
        <end position="244"/>
    </location>
</feature>
<dbReference type="EMBL" id="JAAAUQ010001950">
    <property type="protein sequence ID" value="KAF9130278.1"/>
    <property type="molecule type" value="Genomic_DNA"/>
</dbReference>
<keyword evidence="3" id="KW-1185">Reference proteome</keyword>
<feature type="compositionally biased region" description="Basic residues" evidence="1">
    <location>
        <begin position="925"/>
        <end position="938"/>
    </location>
</feature>
<feature type="compositionally biased region" description="Polar residues" evidence="1">
    <location>
        <begin position="138"/>
        <end position="152"/>
    </location>
</feature>
<feature type="compositionally biased region" description="Gly residues" evidence="1">
    <location>
        <begin position="475"/>
        <end position="491"/>
    </location>
</feature>
<feature type="compositionally biased region" description="Polar residues" evidence="1">
    <location>
        <begin position="161"/>
        <end position="170"/>
    </location>
</feature>
<feature type="region of interest" description="Disordered" evidence="1">
    <location>
        <begin position="408"/>
        <end position="455"/>
    </location>
</feature>
<feature type="non-terminal residue" evidence="2">
    <location>
        <position position="1002"/>
    </location>
</feature>
<feature type="compositionally biased region" description="Polar residues" evidence="1">
    <location>
        <begin position="978"/>
        <end position="996"/>
    </location>
</feature>
<accession>A0A9P5V1R7</accession>
<feature type="region of interest" description="Disordered" evidence="1">
    <location>
        <begin position="566"/>
        <end position="596"/>
    </location>
</feature>
<comment type="caution">
    <text evidence="2">The sequence shown here is derived from an EMBL/GenBank/DDBJ whole genome shotgun (WGS) entry which is preliminary data.</text>
</comment>
<feature type="region of interest" description="Disordered" evidence="1">
    <location>
        <begin position="292"/>
        <end position="333"/>
    </location>
</feature>
<feature type="region of interest" description="Disordered" evidence="1">
    <location>
        <begin position="871"/>
        <end position="1002"/>
    </location>
</feature>
<feature type="compositionally biased region" description="Low complexity" evidence="1">
    <location>
        <begin position="879"/>
        <end position="905"/>
    </location>
</feature>
<feature type="region of interest" description="Disordered" evidence="1">
    <location>
        <begin position="1"/>
        <end position="36"/>
    </location>
</feature>
<feature type="region of interest" description="Disordered" evidence="1">
    <location>
        <begin position="475"/>
        <end position="541"/>
    </location>
</feature>